<proteinExistence type="predicted"/>
<evidence type="ECO:0000313" key="2">
    <source>
        <dbReference type="Proteomes" id="UP001434883"/>
    </source>
</evidence>
<organism evidence="1 2">
    <name type="scientific">Xenoophorus captivus</name>
    <dbReference type="NCBI Taxonomy" id="1517983"/>
    <lineage>
        <taxon>Eukaryota</taxon>
        <taxon>Metazoa</taxon>
        <taxon>Chordata</taxon>
        <taxon>Craniata</taxon>
        <taxon>Vertebrata</taxon>
        <taxon>Euteleostomi</taxon>
        <taxon>Actinopterygii</taxon>
        <taxon>Neopterygii</taxon>
        <taxon>Teleostei</taxon>
        <taxon>Neoteleostei</taxon>
        <taxon>Acanthomorphata</taxon>
        <taxon>Ovalentaria</taxon>
        <taxon>Atherinomorphae</taxon>
        <taxon>Cyprinodontiformes</taxon>
        <taxon>Goodeidae</taxon>
        <taxon>Xenoophorus</taxon>
    </lineage>
</organism>
<gene>
    <name evidence="1" type="ORF">XENOCAPTIV_002168</name>
</gene>
<dbReference type="EMBL" id="JAHRIN010051629">
    <property type="protein sequence ID" value="MEQ2209659.1"/>
    <property type="molecule type" value="Genomic_DNA"/>
</dbReference>
<protein>
    <submittedName>
        <fullName evidence="1">Uncharacterized protein</fullName>
    </submittedName>
</protein>
<evidence type="ECO:0000313" key="1">
    <source>
        <dbReference type="EMBL" id="MEQ2209659.1"/>
    </source>
</evidence>
<keyword evidence="2" id="KW-1185">Reference proteome</keyword>
<reference evidence="1 2" key="1">
    <citation type="submission" date="2021-06" db="EMBL/GenBank/DDBJ databases">
        <authorList>
            <person name="Palmer J.M."/>
        </authorList>
    </citation>
    <scope>NUCLEOTIDE SEQUENCE [LARGE SCALE GENOMIC DNA]</scope>
    <source>
        <strain evidence="1 2">XC_2019</strain>
        <tissue evidence="1">Muscle</tissue>
    </source>
</reference>
<name>A0ABV0RN62_9TELE</name>
<dbReference type="Proteomes" id="UP001434883">
    <property type="component" value="Unassembled WGS sequence"/>
</dbReference>
<comment type="caution">
    <text evidence="1">The sequence shown here is derived from an EMBL/GenBank/DDBJ whole genome shotgun (WGS) entry which is preliminary data.</text>
</comment>
<accession>A0ABV0RN62</accession>
<sequence>MTERGGGMVRNGVDETFSVINLLHLCSFIKQFIPIEGTSCRFPAGLLLLAVMQSVGGFSVPVLGGTHQPACHYTHHTHGWLRFTLDSGLSF</sequence>